<reference evidence="6 7" key="1">
    <citation type="submission" date="2023-06" db="EMBL/GenBank/DDBJ databases">
        <title>Pelomonas sp. PFR6 16S ribosomal RNA gene Genome sequencing and assembly.</title>
        <authorList>
            <person name="Woo H."/>
        </authorList>
    </citation>
    <scope>NUCLEOTIDE SEQUENCE [LARGE SCALE GENOMIC DNA]</scope>
    <source>
        <strain evidence="6 7">PFR6</strain>
    </source>
</reference>
<protein>
    <submittedName>
        <fullName evidence="6">Hydantoinase B/oxoprolinase family protein</fullName>
    </submittedName>
</protein>
<feature type="domain" description="Acetophenone carboxylase-like C-terminal" evidence="5">
    <location>
        <begin position="630"/>
        <end position="683"/>
    </location>
</feature>
<keyword evidence="7" id="KW-1185">Reference proteome</keyword>
<evidence type="ECO:0000259" key="5">
    <source>
        <dbReference type="Pfam" id="PF19278"/>
    </source>
</evidence>
<dbReference type="InterPro" id="IPR045079">
    <property type="entry name" value="Oxoprolinase-like"/>
</dbReference>
<sequence length="1214" mass="129784">MTASRIAPESPRPKWKFWIDRGGTFTDIVAVAPDGRYHTKKLLSENPERYRDAALQGIREFLGLAATQAIPAALVEEVRMGTTVATNALLERKGESTVVVLTRGFADALRLGTQERPDTFARQIVLPPPLYSEVVEAQERVRADGTVELALDEAALRQQLLAAHGRGARACAISLMHGYRYPLHELRAEAIALEIGFRKVSVGHRVSPLIKYIGRSDTAVLDAYLSPVLQHYVASIAAELEGIPLLFMQSNGGLVEGRLLSGKDAVLSGPAGGIVGAAQAARSAGYAKIVGFDMGGTSTDVSHFAGEYERSFESRVSGARLRVPMMQIHTVAAGGGSIIAFDGSKLSVGPDSAGANPGPAAYGRGGPLTITDANVVLGRIQPDYFPSIFGPQGDRPLDVDAARRGFERLAQQVSEGFGRPWSVEELAEGCIKIAVENMANAVKEISIRRGHNITDHALCSFGGAGGQHACQVAEALGMSEVLLHPMAGVLSAYGIGNAGFGHVRHHGVEARLEAELLPRLRAALADEAAQSRAQLLAQQVAAAGIRVTSSLRLRYQGADMALSVAAQGPLTVADIEERFNTAHRRQFGFHTAGKPIIVEAIVTEASSLESCGFVEHADARASGERLEMDRQVALHVEGRLRQVPVYRREAMRAGDQLAGPAIIVEATGTNVVDPGWTALLTDKSHLVMRRSAGQRRARSVDAQRDPVMLEVFANLFMSVAEQMGATLENTSHSVNIKERLDFSCALFDAGGHLVANAPHMPVHLGSMGASVQAVLRTRAGTMREGDVFALNAPYNGGTHLPDITVVTPVFIDGQPQPAFFVASRGHHADIGGITPGSMPPDSRTVEEEGVLIDNVQLVEQGRLLESEIRALLGSGRYPARNIDQNLADLNAQIAANETGASELRRLVDEFSLATVAAYMQHVQDHAEESVRRVIATLSDGDFSYEMDEGSRVCVSIRIDRQARDAHVDFSGSSPQLETNFNAPASVCTAAVLYVFRTLVDLPIPMNDGCLRPIRLSIPEGSMLKPRYPAAVVAGNVETSQVITDAVYGALGVLAASQGTMNNFTFGNASHQYYETICGGAGAGPDFDGTSAVQTHMTNSRLTDPEVLETRYPVLLEEFSIRRGSGGPGRQRGGDGTVRRLRFLGAMEAAILANRRRVPPFGLKGGGPGAPGRNQVRRADGRVEEFGSRHRLQVRPGDVFVIETPGGGGYGAVED</sequence>
<name>A0ABT8DTG6_9BURK</name>
<dbReference type="InterPro" id="IPR008040">
    <property type="entry name" value="Hydant_A_N"/>
</dbReference>
<gene>
    <name evidence="6" type="ORF">QWJ38_14435</name>
</gene>
<evidence type="ECO:0000259" key="2">
    <source>
        <dbReference type="Pfam" id="PF01968"/>
    </source>
</evidence>
<evidence type="ECO:0000313" key="7">
    <source>
        <dbReference type="Proteomes" id="UP001228044"/>
    </source>
</evidence>
<dbReference type="Pfam" id="PF02538">
    <property type="entry name" value="Hydantoinase_B"/>
    <property type="match status" value="1"/>
</dbReference>
<dbReference type="InterPro" id="IPR003692">
    <property type="entry name" value="Hydantoinase_B"/>
</dbReference>
<proteinExistence type="inferred from homology"/>
<feature type="domain" description="Hydantoinase B/oxoprolinase" evidence="3">
    <location>
        <begin position="705"/>
        <end position="1211"/>
    </location>
</feature>
<feature type="domain" description="Hydantoinase A/oxoprolinase" evidence="2">
    <location>
        <begin position="215"/>
        <end position="498"/>
    </location>
</feature>
<dbReference type="PANTHER" id="PTHR11365">
    <property type="entry name" value="5-OXOPROLINASE RELATED"/>
    <property type="match status" value="1"/>
</dbReference>
<dbReference type="EMBL" id="JAUHHC010000003">
    <property type="protein sequence ID" value="MDN3921487.1"/>
    <property type="molecule type" value="Genomic_DNA"/>
</dbReference>
<accession>A0ABT8DTG6</accession>
<comment type="caution">
    <text evidence="6">The sequence shown here is derived from an EMBL/GenBank/DDBJ whole genome shotgun (WGS) entry which is preliminary data.</text>
</comment>
<dbReference type="InterPro" id="IPR049517">
    <property type="entry name" value="ACX-like_C"/>
</dbReference>
<evidence type="ECO:0000256" key="1">
    <source>
        <dbReference type="ARBA" id="ARBA00010403"/>
    </source>
</evidence>
<dbReference type="Pfam" id="PF01968">
    <property type="entry name" value="Hydantoinase_A"/>
    <property type="match status" value="1"/>
</dbReference>
<dbReference type="InterPro" id="IPR002821">
    <property type="entry name" value="Hydantoinase_A"/>
</dbReference>
<evidence type="ECO:0000259" key="4">
    <source>
        <dbReference type="Pfam" id="PF05378"/>
    </source>
</evidence>
<evidence type="ECO:0000313" key="6">
    <source>
        <dbReference type="EMBL" id="MDN3921487.1"/>
    </source>
</evidence>
<dbReference type="Pfam" id="PF19278">
    <property type="entry name" value="Hydant_A_C"/>
    <property type="match status" value="1"/>
</dbReference>
<dbReference type="Pfam" id="PF05378">
    <property type="entry name" value="Hydant_A_N"/>
    <property type="match status" value="1"/>
</dbReference>
<comment type="similarity">
    <text evidence="1">Belongs to the oxoprolinase family.</text>
</comment>
<dbReference type="RefSeq" id="WP_290359776.1">
    <property type="nucleotide sequence ID" value="NZ_JAUHHC010000003.1"/>
</dbReference>
<dbReference type="PANTHER" id="PTHR11365:SF23">
    <property type="entry name" value="HYPOTHETICAL 5-OXOPROLINASE (EUROFUNG)-RELATED"/>
    <property type="match status" value="1"/>
</dbReference>
<feature type="domain" description="Hydantoinase/oxoprolinase N-terminal" evidence="4">
    <location>
        <begin position="16"/>
        <end position="195"/>
    </location>
</feature>
<dbReference type="Proteomes" id="UP001228044">
    <property type="component" value="Unassembled WGS sequence"/>
</dbReference>
<evidence type="ECO:0000259" key="3">
    <source>
        <dbReference type="Pfam" id="PF02538"/>
    </source>
</evidence>
<organism evidence="6 7">
    <name type="scientific">Roseateles violae</name>
    <dbReference type="NCBI Taxonomy" id="3058042"/>
    <lineage>
        <taxon>Bacteria</taxon>
        <taxon>Pseudomonadati</taxon>
        <taxon>Pseudomonadota</taxon>
        <taxon>Betaproteobacteria</taxon>
        <taxon>Burkholderiales</taxon>
        <taxon>Sphaerotilaceae</taxon>
        <taxon>Roseateles</taxon>
    </lineage>
</organism>